<comment type="caution">
    <text evidence="2">The sequence shown here is derived from an EMBL/GenBank/DDBJ whole genome shotgun (WGS) entry which is preliminary data.</text>
</comment>
<reference evidence="2" key="1">
    <citation type="submission" date="2023-03" db="EMBL/GenBank/DDBJ databases">
        <title>Massive genome expansion in bonnet fungi (Mycena s.s.) driven by repeated elements and novel gene families across ecological guilds.</title>
        <authorList>
            <consortium name="Lawrence Berkeley National Laboratory"/>
            <person name="Harder C.B."/>
            <person name="Miyauchi S."/>
            <person name="Viragh M."/>
            <person name="Kuo A."/>
            <person name="Thoen E."/>
            <person name="Andreopoulos B."/>
            <person name="Lu D."/>
            <person name="Skrede I."/>
            <person name="Drula E."/>
            <person name="Henrissat B."/>
            <person name="Morin E."/>
            <person name="Kohler A."/>
            <person name="Barry K."/>
            <person name="LaButti K."/>
            <person name="Morin E."/>
            <person name="Salamov A."/>
            <person name="Lipzen A."/>
            <person name="Mereny Z."/>
            <person name="Hegedus B."/>
            <person name="Baldrian P."/>
            <person name="Stursova M."/>
            <person name="Weitz H."/>
            <person name="Taylor A."/>
            <person name="Grigoriev I.V."/>
            <person name="Nagy L.G."/>
            <person name="Martin F."/>
            <person name="Kauserud H."/>
        </authorList>
    </citation>
    <scope>NUCLEOTIDE SEQUENCE</scope>
    <source>
        <strain evidence="2">CBHHK188m</strain>
    </source>
</reference>
<accession>A0AAD7N4Z1</accession>
<dbReference type="Pfam" id="PF18803">
    <property type="entry name" value="CxC2"/>
    <property type="match status" value="1"/>
</dbReference>
<feature type="non-terminal residue" evidence="2">
    <location>
        <position position="1"/>
    </location>
</feature>
<evidence type="ECO:0000313" key="2">
    <source>
        <dbReference type="EMBL" id="KAJ7746139.1"/>
    </source>
</evidence>
<feature type="domain" description="CxC2-like cysteine cluster KDZ transposase-associated" evidence="1">
    <location>
        <begin position="2"/>
        <end position="101"/>
    </location>
</feature>
<feature type="non-terminal residue" evidence="2">
    <location>
        <position position="110"/>
    </location>
</feature>
<protein>
    <recommendedName>
        <fullName evidence="1">CxC2-like cysteine cluster KDZ transposase-associated domain-containing protein</fullName>
    </recommendedName>
</protein>
<name>A0AAD7N4Z1_9AGAR</name>
<evidence type="ECO:0000313" key="3">
    <source>
        <dbReference type="Proteomes" id="UP001215280"/>
    </source>
</evidence>
<gene>
    <name evidence="2" type="ORF">DFH07DRAFT_700065</name>
</gene>
<dbReference type="AlphaFoldDB" id="A0AAD7N4Z1"/>
<keyword evidence="3" id="KW-1185">Reference proteome</keyword>
<dbReference type="EMBL" id="JARJLG010000099">
    <property type="protein sequence ID" value="KAJ7746139.1"/>
    <property type="molecule type" value="Genomic_DNA"/>
</dbReference>
<dbReference type="Proteomes" id="UP001215280">
    <property type="component" value="Unassembled WGS sequence"/>
</dbReference>
<evidence type="ECO:0000259" key="1">
    <source>
        <dbReference type="Pfam" id="PF18803"/>
    </source>
</evidence>
<sequence length="110" mass="12318">AVTIGHNGHRWPDADPIRTFTLVDWNGIHAMSITFCRCKIPDGQCGKPEFQQLLRAGIFPGSVKEPQTGYTLGLLECWRQLRSQGKVSAYNFVLVLQRMADPFFTGLVPV</sequence>
<dbReference type="InterPro" id="IPR041457">
    <property type="entry name" value="CxC2_KDZ-assoc"/>
</dbReference>
<organism evidence="2 3">
    <name type="scientific">Mycena maculata</name>
    <dbReference type="NCBI Taxonomy" id="230809"/>
    <lineage>
        <taxon>Eukaryota</taxon>
        <taxon>Fungi</taxon>
        <taxon>Dikarya</taxon>
        <taxon>Basidiomycota</taxon>
        <taxon>Agaricomycotina</taxon>
        <taxon>Agaricomycetes</taxon>
        <taxon>Agaricomycetidae</taxon>
        <taxon>Agaricales</taxon>
        <taxon>Marasmiineae</taxon>
        <taxon>Mycenaceae</taxon>
        <taxon>Mycena</taxon>
    </lineage>
</organism>
<proteinExistence type="predicted"/>